<dbReference type="PANTHER" id="PTHR24416">
    <property type="entry name" value="TYROSINE-PROTEIN KINASE RECEPTOR"/>
    <property type="match status" value="1"/>
</dbReference>
<organism evidence="2 3">
    <name type="scientific">Hydra vulgaris</name>
    <name type="common">Hydra</name>
    <name type="synonym">Hydra attenuata</name>
    <dbReference type="NCBI Taxonomy" id="6087"/>
    <lineage>
        <taxon>Eukaryota</taxon>
        <taxon>Metazoa</taxon>
        <taxon>Cnidaria</taxon>
        <taxon>Hydrozoa</taxon>
        <taxon>Hydroidolina</taxon>
        <taxon>Anthoathecata</taxon>
        <taxon>Aplanulata</taxon>
        <taxon>Hydridae</taxon>
        <taxon>Hydra</taxon>
    </lineage>
</organism>
<reference evidence="3" key="1">
    <citation type="submission" date="2025-08" db="UniProtKB">
        <authorList>
            <consortium name="RefSeq"/>
        </authorList>
    </citation>
    <scope>IDENTIFICATION</scope>
</reference>
<evidence type="ECO:0000313" key="2">
    <source>
        <dbReference type="Proteomes" id="UP001652625"/>
    </source>
</evidence>
<dbReference type="Proteomes" id="UP001652625">
    <property type="component" value="Chromosome 10"/>
</dbReference>
<dbReference type="InterPro" id="IPR050122">
    <property type="entry name" value="RTK"/>
</dbReference>
<dbReference type="InterPro" id="IPR001245">
    <property type="entry name" value="Ser-Thr/Tyr_kinase_cat_dom"/>
</dbReference>
<dbReference type="PANTHER" id="PTHR24416:SF620">
    <property type="entry name" value="TYROSINE-PROTEIN KINASE RECEPTOR TORSO"/>
    <property type="match status" value="1"/>
</dbReference>
<dbReference type="RefSeq" id="XP_065664770.1">
    <property type="nucleotide sequence ID" value="XM_065808698.1"/>
</dbReference>
<dbReference type="GeneID" id="136086400"/>
<protein>
    <submittedName>
        <fullName evidence="3">Fibroblast growth factor receptor-like</fullName>
    </submittedName>
</protein>
<name>A0ABM4CS93_HYDVU</name>
<feature type="domain" description="Serine-threonine/tyrosine-protein kinase catalytic" evidence="1">
    <location>
        <begin position="9"/>
        <end position="67"/>
    </location>
</feature>
<dbReference type="Gene3D" id="1.10.510.10">
    <property type="entry name" value="Transferase(Phosphotransferase) domain 1"/>
    <property type="match status" value="1"/>
</dbReference>
<dbReference type="SUPFAM" id="SSF56112">
    <property type="entry name" value="Protein kinase-like (PK-like)"/>
    <property type="match status" value="1"/>
</dbReference>
<evidence type="ECO:0000259" key="1">
    <source>
        <dbReference type="Pfam" id="PF07714"/>
    </source>
</evidence>
<accession>A0ABM4CS93</accession>
<evidence type="ECO:0000313" key="3">
    <source>
        <dbReference type="RefSeq" id="XP_065664770.1"/>
    </source>
</evidence>
<proteinExistence type="predicted"/>
<gene>
    <name evidence="3" type="primary">LOC136086400</name>
</gene>
<dbReference type="Pfam" id="PF07714">
    <property type="entry name" value="PK_Tyr_Ser-Thr"/>
    <property type="match status" value="1"/>
</dbReference>
<sequence length="155" mass="17972">MCSSNLEKQCGTPYPTLSNRKLLSFLKANCRMDRPENCSSIVHDIMLNCWSKDPLLRPTFSELRNKIEQIISQGGRYLSFDTNEESPYYNVPSFNSVRNRNEIMLNCRNKDPLLRTTFSELRNKIEQIILQGGRNLSFHINEESPYCNVPSFNSV</sequence>
<dbReference type="InterPro" id="IPR011009">
    <property type="entry name" value="Kinase-like_dom_sf"/>
</dbReference>
<keyword evidence="2" id="KW-1185">Reference proteome</keyword>